<comment type="similarity">
    <text evidence="1">Belongs to the aspartate/glutamate racemases family.</text>
</comment>
<dbReference type="PROSITE" id="PS00924">
    <property type="entry name" value="ASP_GLU_RACEMASE_2"/>
    <property type="match status" value="1"/>
</dbReference>
<protein>
    <recommendedName>
        <fullName evidence="4">Aspartate racemase</fullName>
    </recommendedName>
</protein>
<dbReference type="EMBL" id="BARV01006971">
    <property type="protein sequence ID" value="GAI18059.1"/>
    <property type="molecule type" value="Genomic_DNA"/>
</dbReference>
<keyword evidence="2" id="KW-0413">Isomerase</keyword>
<proteinExistence type="inferred from homology"/>
<dbReference type="PANTHER" id="PTHR21198:SF7">
    <property type="entry name" value="ASPARTATE-GLUTAMATE RACEMASE FAMILY"/>
    <property type="match status" value="1"/>
</dbReference>
<gene>
    <name evidence="3" type="ORF">S06H3_14252</name>
</gene>
<name>X1NHB8_9ZZZZ</name>
<organism evidence="3">
    <name type="scientific">marine sediment metagenome</name>
    <dbReference type="NCBI Taxonomy" id="412755"/>
    <lineage>
        <taxon>unclassified sequences</taxon>
        <taxon>metagenomes</taxon>
        <taxon>ecological metagenomes</taxon>
    </lineage>
</organism>
<dbReference type="InterPro" id="IPR004380">
    <property type="entry name" value="Asp_race"/>
</dbReference>
<dbReference type="GO" id="GO:0047661">
    <property type="term" value="F:amino-acid racemase activity"/>
    <property type="evidence" value="ECO:0007669"/>
    <property type="project" value="InterPro"/>
</dbReference>
<evidence type="ECO:0000313" key="3">
    <source>
        <dbReference type="EMBL" id="GAI18059.1"/>
    </source>
</evidence>
<accession>X1NHB8</accession>
<dbReference type="AlphaFoldDB" id="X1NHB8"/>
<evidence type="ECO:0008006" key="4">
    <source>
        <dbReference type="Google" id="ProtNLM"/>
    </source>
</evidence>
<reference evidence="3" key="1">
    <citation type="journal article" date="2014" name="Front. Microbiol.">
        <title>High frequency of phylogenetically diverse reductive dehalogenase-homologous genes in deep subseafloor sedimentary metagenomes.</title>
        <authorList>
            <person name="Kawai M."/>
            <person name="Futagami T."/>
            <person name="Toyoda A."/>
            <person name="Takaki Y."/>
            <person name="Nishi S."/>
            <person name="Hori S."/>
            <person name="Arai W."/>
            <person name="Tsubouchi T."/>
            <person name="Morono Y."/>
            <person name="Uchiyama I."/>
            <person name="Ito T."/>
            <person name="Fujiyama A."/>
            <person name="Inagaki F."/>
            <person name="Takami H."/>
        </authorList>
    </citation>
    <scope>NUCLEOTIDE SEQUENCE</scope>
    <source>
        <strain evidence="3">Expedition CK06-06</strain>
    </source>
</reference>
<dbReference type="SUPFAM" id="SSF53681">
    <property type="entry name" value="Aspartate/glutamate racemase"/>
    <property type="match status" value="2"/>
</dbReference>
<dbReference type="InterPro" id="IPR015942">
    <property type="entry name" value="Asp/Glu/hydantoin_racemase"/>
</dbReference>
<evidence type="ECO:0000256" key="1">
    <source>
        <dbReference type="ARBA" id="ARBA00007847"/>
    </source>
</evidence>
<dbReference type="Gene3D" id="3.40.50.1860">
    <property type="match status" value="2"/>
</dbReference>
<dbReference type="Pfam" id="PF01177">
    <property type="entry name" value="Asp_Glu_race"/>
    <property type="match status" value="1"/>
</dbReference>
<sequence length="232" mass="26016">MKVIGLIGGMSWNSTSEYYRIINELFAQRLGGLHSARLILYSLDFDEIERAQREARWDDAARILIKAGSAVKRAGADFLVICTNTMHKVADVVAEKASLPLLHIVDVTGDAIRERGLHRIGLLGTRFVMKEPFYQERLRKRFGIEVLVPTEDDMTTIHRIIYDELCQGRFKASSRRICAEITRRLVSRGAEGIILGCTELPLLIQPSDIDVPLFDTTRLHAEAAVNLALAEG</sequence>
<comment type="caution">
    <text evidence="3">The sequence shown here is derived from an EMBL/GenBank/DDBJ whole genome shotgun (WGS) entry which is preliminary data.</text>
</comment>
<dbReference type="NCBIfam" id="TIGR00035">
    <property type="entry name" value="asp_race"/>
    <property type="match status" value="1"/>
</dbReference>
<dbReference type="InterPro" id="IPR001920">
    <property type="entry name" value="Asp/Glu_race"/>
</dbReference>
<evidence type="ECO:0000256" key="2">
    <source>
        <dbReference type="ARBA" id="ARBA00023235"/>
    </source>
</evidence>
<dbReference type="InterPro" id="IPR033134">
    <property type="entry name" value="Asp/Glu_racemase_AS_2"/>
</dbReference>
<dbReference type="PANTHER" id="PTHR21198">
    <property type="entry name" value="GLUTAMATE RACEMASE"/>
    <property type="match status" value="1"/>
</dbReference>